<evidence type="ECO:0000313" key="3">
    <source>
        <dbReference type="WBParaSite" id="HCON_00015280-00001"/>
    </source>
</evidence>
<keyword evidence="2" id="KW-1185">Reference proteome</keyword>
<evidence type="ECO:0000313" key="2">
    <source>
        <dbReference type="Proteomes" id="UP000025227"/>
    </source>
</evidence>
<dbReference type="OrthoDB" id="410542at2759"/>
<reference evidence="3" key="1">
    <citation type="submission" date="2020-12" db="UniProtKB">
        <authorList>
            <consortium name="WormBaseParasite"/>
        </authorList>
    </citation>
    <scope>IDENTIFICATION</scope>
    <source>
        <strain evidence="3">MHco3</strain>
    </source>
</reference>
<dbReference type="Proteomes" id="UP000025227">
    <property type="component" value="Unplaced"/>
</dbReference>
<organism evidence="2 3">
    <name type="scientific">Haemonchus contortus</name>
    <name type="common">Barber pole worm</name>
    <dbReference type="NCBI Taxonomy" id="6289"/>
    <lineage>
        <taxon>Eukaryota</taxon>
        <taxon>Metazoa</taxon>
        <taxon>Ecdysozoa</taxon>
        <taxon>Nematoda</taxon>
        <taxon>Chromadorea</taxon>
        <taxon>Rhabditida</taxon>
        <taxon>Rhabditina</taxon>
        <taxon>Rhabditomorpha</taxon>
        <taxon>Strongyloidea</taxon>
        <taxon>Trichostrongylidae</taxon>
        <taxon>Haemonchus</taxon>
    </lineage>
</organism>
<protein>
    <submittedName>
        <fullName evidence="3">Endo/exonuclease/phosphatase domain-containing protein</fullName>
    </submittedName>
</protein>
<sequence>MIRNGISAHAPQADCPKREIDEFHLSLDDAIRSVPEEDYLTMGGDLNGHVDSEWKGQGRVHGGRGVGVRNEGDRVLNLDQHPEKLRTKLKRESGGGGCTKPRRRISNERH</sequence>
<feature type="region of interest" description="Disordered" evidence="1">
    <location>
        <begin position="51"/>
        <end position="110"/>
    </location>
</feature>
<name>A0A7I4XW38_HAECO</name>
<evidence type="ECO:0000256" key="1">
    <source>
        <dbReference type="SAM" id="MobiDB-lite"/>
    </source>
</evidence>
<proteinExistence type="predicted"/>
<accession>A0A7I4XW38</accession>
<dbReference type="AlphaFoldDB" id="A0A7I4XW38"/>
<feature type="compositionally biased region" description="Basic and acidic residues" evidence="1">
    <location>
        <begin position="70"/>
        <end position="93"/>
    </location>
</feature>
<dbReference type="WBParaSite" id="HCON_00015280-00001">
    <property type="protein sequence ID" value="HCON_00015280-00001"/>
    <property type="gene ID" value="HCON_00015280"/>
</dbReference>